<dbReference type="GO" id="GO:0016740">
    <property type="term" value="F:transferase activity"/>
    <property type="evidence" value="ECO:0007669"/>
    <property type="project" value="UniProtKB-KW"/>
</dbReference>
<dbReference type="Gene3D" id="3.90.550.10">
    <property type="entry name" value="Spore Coat Polysaccharide Biosynthesis Protein SpsA, Chain A"/>
    <property type="match status" value="1"/>
</dbReference>
<dbReference type="Proteomes" id="UP000564806">
    <property type="component" value="Unassembled WGS sequence"/>
</dbReference>
<dbReference type="EMBL" id="JABWCS010000215">
    <property type="protein sequence ID" value="NUU62480.1"/>
    <property type="molecule type" value="Genomic_DNA"/>
</dbReference>
<keyword evidence="3" id="KW-1185">Reference proteome</keyword>
<evidence type="ECO:0000259" key="1">
    <source>
        <dbReference type="Pfam" id="PF00535"/>
    </source>
</evidence>
<dbReference type="InterPro" id="IPR050834">
    <property type="entry name" value="Glycosyltransf_2"/>
</dbReference>
<dbReference type="Pfam" id="PF00535">
    <property type="entry name" value="Glycos_transf_2"/>
    <property type="match status" value="1"/>
</dbReference>
<protein>
    <submittedName>
        <fullName evidence="2">Glycosyltransferase family 2 protein</fullName>
    </submittedName>
</protein>
<evidence type="ECO:0000313" key="3">
    <source>
        <dbReference type="Proteomes" id="UP000564806"/>
    </source>
</evidence>
<dbReference type="RefSeq" id="WP_175372951.1">
    <property type="nucleotide sequence ID" value="NZ_JABWCS010000215.1"/>
</dbReference>
<comment type="caution">
    <text evidence="2">The sequence shown here is derived from an EMBL/GenBank/DDBJ whole genome shotgun (WGS) entry which is preliminary data.</text>
</comment>
<dbReference type="InterPro" id="IPR001173">
    <property type="entry name" value="Glyco_trans_2-like"/>
</dbReference>
<keyword evidence="2" id="KW-0808">Transferase</keyword>
<organism evidence="2 3">
    <name type="scientific">Paenibacillus agri</name>
    <dbReference type="NCBI Taxonomy" id="2744309"/>
    <lineage>
        <taxon>Bacteria</taxon>
        <taxon>Bacillati</taxon>
        <taxon>Bacillota</taxon>
        <taxon>Bacilli</taxon>
        <taxon>Bacillales</taxon>
        <taxon>Paenibacillaceae</taxon>
        <taxon>Paenibacillus</taxon>
    </lineage>
</organism>
<dbReference type="PANTHER" id="PTHR43685">
    <property type="entry name" value="GLYCOSYLTRANSFERASE"/>
    <property type="match status" value="1"/>
</dbReference>
<dbReference type="AlphaFoldDB" id="A0A850ERQ7"/>
<proteinExistence type="predicted"/>
<name>A0A850ERQ7_9BACL</name>
<sequence length="307" mass="34956">MGNSIELSVAICTRNRHDDLLKCVESISRQTNMEEDSIEVIIVDDGDTDREWIDHAGSLINKGKMYLRYYKKDPSEAGLIKSRVKSIEISSYETILFIDDDVELSANYLDVLKHTLITYPEAVGISGADQGFSCSIKGRFMMILSGRSLFSPGKYSLSGFASAMNLWNIQKNVFRTEFLHGCNMCYRKKYLSEIEAVSWLQGYSLGEDLYISALAGKHGPMYVNPDLKLIHHGSPTSRDNAEQVAHTKIINHFHLLKTRNKANYLRYFMLRWTAGFLSMEAKFSHNREAYLGYKKGKEELRSLFKGA</sequence>
<evidence type="ECO:0000313" key="2">
    <source>
        <dbReference type="EMBL" id="NUU62480.1"/>
    </source>
</evidence>
<gene>
    <name evidence="2" type="ORF">HPT30_19230</name>
</gene>
<dbReference type="PANTHER" id="PTHR43685:SF2">
    <property type="entry name" value="GLYCOSYLTRANSFERASE 2-LIKE DOMAIN-CONTAINING PROTEIN"/>
    <property type="match status" value="1"/>
</dbReference>
<reference evidence="2" key="1">
    <citation type="submission" date="2020-06" db="EMBL/GenBank/DDBJ databases">
        <title>Paenibacillus sp. nov., isolated from soil.</title>
        <authorList>
            <person name="Seo Y.L."/>
        </authorList>
    </citation>
    <scope>NUCLEOTIDE SEQUENCE [LARGE SCALE GENOMIC DNA]</scope>
    <source>
        <strain evidence="2">JW14</strain>
    </source>
</reference>
<dbReference type="InterPro" id="IPR029044">
    <property type="entry name" value="Nucleotide-diphossugar_trans"/>
</dbReference>
<accession>A0A850ERQ7</accession>
<dbReference type="SUPFAM" id="SSF53448">
    <property type="entry name" value="Nucleotide-diphospho-sugar transferases"/>
    <property type="match status" value="1"/>
</dbReference>
<feature type="domain" description="Glycosyltransferase 2-like" evidence="1">
    <location>
        <begin position="8"/>
        <end position="121"/>
    </location>
</feature>
<dbReference type="CDD" id="cd00761">
    <property type="entry name" value="Glyco_tranf_GTA_type"/>
    <property type="match status" value="1"/>
</dbReference>